<dbReference type="RefSeq" id="WP_091105220.1">
    <property type="nucleotide sequence ID" value="NZ_FOBF01000026.1"/>
</dbReference>
<evidence type="ECO:0000256" key="1">
    <source>
        <dbReference type="SAM" id="Phobius"/>
    </source>
</evidence>
<protein>
    <submittedName>
        <fullName evidence="2">Uncharacterized protein</fullName>
    </submittedName>
</protein>
<gene>
    <name evidence="2" type="ORF">SAMN05660976_07533</name>
</gene>
<name>A0A1H8GF01_9ACTN</name>
<proteinExistence type="predicted"/>
<dbReference type="EMBL" id="FOBF01000026">
    <property type="protein sequence ID" value="SEN42324.1"/>
    <property type="molecule type" value="Genomic_DNA"/>
</dbReference>
<keyword evidence="1" id="KW-0472">Membrane</keyword>
<dbReference type="Proteomes" id="UP000198953">
    <property type="component" value="Unassembled WGS sequence"/>
</dbReference>
<evidence type="ECO:0000313" key="3">
    <source>
        <dbReference type="Proteomes" id="UP000198953"/>
    </source>
</evidence>
<sequence length="107" mass="12000">MGTAQRAFRRLRTQIRIGNSYGVDEWPAWLIWLGFFLGLLIAVTRVAGLPDGPRGWITADMAPAAQWVEHLCHLFAGCFMAMINGEALLHRARRKRGSVERSEHGAL</sequence>
<keyword evidence="1" id="KW-1133">Transmembrane helix</keyword>
<feature type="transmembrane region" description="Helical" evidence="1">
    <location>
        <begin position="67"/>
        <end position="89"/>
    </location>
</feature>
<dbReference type="AlphaFoldDB" id="A0A1H8GF01"/>
<organism evidence="2 3">
    <name type="scientific">Nonomuraea pusilla</name>
    <dbReference type="NCBI Taxonomy" id="46177"/>
    <lineage>
        <taxon>Bacteria</taxon>
        <taxon>Bacillati</taxon>
        <taxon>Actinomycetota</taxon>
        <taxon>Actinomycetes</taxon>
        <taxon>Streptosporangiales</taxon>
        <taxon>Streptosporangiaceae</taxon>
        <taxon>Nonomuraea</taxon>
    </lineage>
</organism>
<keyword evidence="3" id="KW-1185">Reference proteome</keyword>
<reference evidence="2 3" key="1">
    <citation type="submission" date="2016-10" db="EMBL/GenBank/DDBJ databases">
        <authorList>
            <person name="de Groot N.N."/>
        </authorList>
    </citation>
    <scope>NUCLEOTIDE SEQUENCE [LARGE SCALE GENOMIC DNA]</scope>
    <source>
        <strain evidence="2 3">DSM 43357</strain>
    </source>
</reference>
<evidence type="ECO:0000313" key="2">
    <source>
        <dbReference type="EMBL" id="SEN42324.1"/>
    </source>
</evidence>
<feature type="transmembrane region" description="Helical" evidence="1">
    <location>
        <begin position="26"/>
        <end position="47"/>
    </location>
</feature>
<accession>A0A1H8GF01</accession>
<keyword evidence="1" id="KW-0812">Transmembrane</keyword>